<evidence type="ECO:0000256" key="4">
    <source>
        <dbReference type="ARBA" id="ARBA00023004"/>
    </source>
</evidence>
<proteinExistence type="predicted"/>
<comment type="cofactor">
    <cofactor evidence="6">
        <name>[2Fe-2S] cluster</name>
        <dbReference type="ChEBI" id="CHEBI:190135"/>
    </cofactor>
</comment>
<dbReference type="InterPro" id="IPR006638">
    <property type="entry name" value="Elp3/MiaA/NifB-like_rSAM"/>
</dbReference>
<feature type="domain" description="Radical SAM core" evidence="9">
    <location>
        <begin position="48"/>
        <end position="264"/>
    </location>
</feature>
<organism evidence="10 11">
    <name type="scientific">Aedoeadaptatus nemausensis</name>
    <dbReference type="NCBI Taxonomy" id="2582829"/>
    <lineage>
        <taxon>Bacteria</taxon>
        <taxon>Bacillati</taxon>
        <taxon>Bacillota</taxon>
        <taxon>Tissierellia</taxon>
        <taxon>Tissierellales</taxon>
        <taxon>Peptoniphilaceae</taxon>
        <taxon>Aedoeadaptatus</taxon>
    </lineage>
</organism>
<dbReference type="GO" id="GO:0016740">
    <property type="term" value="F:transferase activity"/>
    <property type="evidence" value="ECO:0007669"/>
    <property type="project" value="TreeGrafter"/>
</dbReference>
<dbReference type="PIRSF" id="PIRSF004762">
    <property type="entry name" value="CHP00423"/>
    <property type="match status" value="1"/>
</dbReference>
<evidence type="ECO:0000256" key="6">
    <source>
        <dbReference type="ARBA" id="ARBA00034078"/>
    </source>
</evidence>
<dbReference type="NCBIfam" id="TIGR03956">
    <property type="entry name" value="rSAM_HydE"/>
    <property type="match status" value="1"/>
</dbReference>
<dbReference type="SFLD" id="SFLDS00029">
    <property type="entry name" value="Radical_SAM"/>
    <property type="match status" value="1"/>
</dbReference>
<dbReference type="Gene3D" id="3.20.20.70">
    <property type="entry name" value="Aldolase class I"/>
    <property type="match status" value="1"/>
</dbReference>
<dbReference type="PANTHER" id="PTHR43726">
    <property type="entry name" value="3-METHYLORNITHINE SYNTHASE"/>
    <property type="match status" value="1"/>
</dbReference>
<dbReference type="InterPro" id="IPR058240">
    <property type="entry name" value="rSAM_sf"/>
</dbReference>
<evidence type="ECO:0000313" key="11">
    <source>
        <dbReference type="Proteomes" id="UP000586454"/>
    </source>
</evidence>
<dbReference type="Proteomes" id="UP000586454">
    <property type="component" value="Unassembled WGS sequence"/>
</dbReference>
<dbReference type="GO" id="GO:0046872">
    <property type="term" value="F:metal ion binding"/>
    <property type="evidence" value="ECO:0007669"/>
    <property type="project" value="UniProtKB-KW"/>
</dbReference>
<reference evidence="10 11" key="1">
    <citation type="submission" date="2020-06" db="EMBL/GenBank/DDBJ databases">
        <authorList>
            <person name="Criscuolo A."/>
        </authorList>
    </citation>
    <scope>NUCLEOTIDE SEQUENCE [LARGE SCALE GENOMIC DNA]</scope>
    <source>
        <strain evidence="10">1804121828</strain>
    </source>
</reference>
<dbReference type="EMBL" id="CAIJCS010000009">
    <property type="protein sequence ID" value="CAC9923596.1"/>
    <property type="molecule type" value="Genomic_DNA"/>
</dbReference>
<dbReference type="SMART" id="SM00729">
    <property type="entry name" value="Elp3"/>
    <property type="match status" value="1"/>
</dbReference>
<comment type="caution">
    <text evidence="10">The sequence shown here is derived from an EMBL/GenBank/DDBJ whole genome shotgun (WGS) entry which is preliminary data.</text>
</comment>
<feature type="binding site" evidence="8">
    <location>
        <position position="182"/>
    </location>
    <ligand>
        <name>S-adenosyl-L-methionine</name>
        <dbReference type="ChEBI" id="CHEBI:59789"/>
    </ligand>
</feature>
<keyword evidence="5 7" id="KW-0411">Iron-sulfur</keyword>
<accession>A0A6V6XYT6</accession>
<name>A0A6V6XYT6_9FIRM</name>
<dbReference type="Pfam" id="PF04055">
    <property type="entry name" value="Radical_SAM"/>
    <property type="match status" value="1"/>
</dbReference>
<evidence type="ECO:0000256" key="8">
    <source>
        <dbReference type="PIRSR" id="PIRSR004762-2"/>
    </source>
</evidence>
<dbReference type="RefSeq" id="WP_180498271.1">
    <property type="nucleotide sequence ID" value="NZ_CAIJCS010000009.1"/>
</dbReference>
<keyword evidence="3" id="KW-0479">Metal-binding</keyword>
<evidence type="ECO:0000313" key="10">
    <source>
        <dbReference type="EMBL" id="CAC9923596.1"/>
    </source>
</evidence>
<dbReference type="SFLD" id="SFLDG01060">
    <property type="entry name" value="BATS_domain_containing"/>
    <property type="match status" value="1"/>
</dbReference>
<comment type="cofactor">
    <cofactor evidence="7">
        <name>[4Fe-4S] cluster</name>
        <dbReference type="ChEBI" id="CHEBI:49883"/>
    </cofactor>
    <text evidence="7">Binds 1 [4Fe-4S] cluster. The cluster is coordinated with 3 cysteines and an exchangeable S-adenosyl-L-methionine.</text>
</comment>
<dbReference type="SFLD" id="SFLDG01082">
    <property type="entry name" value="B12-binding_domain_containing"/>
    <property type="match status" value="1"/>
</dbReference>
<keyword evidence="1 7" id="KW-0004">4Fe-4S</keyword>
<dbReference type="SMART" id="SM00876">
    <property type="entry name" value="BATS"/>
    <property type="match status" value="1"/>
</dbReference>
<feature type="binding site" evidence="7">
    <location>
        <position position="66"/>
    </location>
    <ligand>
        <name>[4Fe-4S] cluster</name>
        <dbReference type="ChEBI" id="CHEBI:49883"/>
        <note>4Fe-4S-S-AdoMet</note>
    </ligand>
</feature>
<dbReference type="InterPro" id="IPR013785">
    <property type="entry name" value="Aldolase_TIM"/>
</dbReference>
<dbReference type="GO" id="GO:0042364">
    <property type="term" value="P:water-soluble vitamin biosynthetic process"/>
    <property type="evidence" value="ECO:0007669"/>
    <property type="project" value="UniProtKB-ARBA"/>
</dbReference>
<dbReference type="InterPro" id="IPR007197">
    <property type="entry name" value="rSAM"/>
</dbReference>
<sequence>MIGEILKRYDDRGTLRDEDIRYILEHEEEVREPLFRKSREITERHFHKKIYVRGLIEFSNYCKNNCYYCGIRGGNDEVVRYRLSKEAMEQAVKAGAAMGFKTFVLQGGEDPGFPDEEITRWLHAIKKIDPEAAVTLSVGERPKEVYAQWKAAGADRFLLRHESYDPEHYKKLHPSNMKRESRIQCLKDLKDLGFQVGSGFMVGSPYQTVENLVEDFRFLKELQPAMVGIGPYVSHHATPFKDFPSGSVERTAICIAILRLLFPKANLPSTTAMQTLAKDGRNRGILAGANVFMPNLSPPSVRDQYALYDDKAAFQLEAAENLEELKRQIAELGYEIVMSRGDYLDKES</sequence>
<dbReference type="SFLD" id="SFLDG01280">
    <property type="entry name" value="HydE/PylB-like"/>
    <property type="match status" value="1"/>
</dbReference>
<dbReference type="CDD" id="cd01335">
    <property type="entry name" value="Radical_SAM"/>
    <property type="match status" value="1"/>
</dbReference>
<protein>
    <submittedName>
        <fullName evidence="10">Iron-only hydrogenase maturation rSAM protein HydE</fullName>
    </submittedName>
</protein>
<feature type="binding site" evidence="7">
    <location>
        <position position="62"/>
    </location>
    <ligand>
        <name>[4Fe-4S] cluster</name>
        <dbReference type="ChEBI" id="CHEBI:49883"/>
        <note>4Fe-4S-S-AdoMet</note>
    </ligand>
</feature>
<evidence type="ECO:0000256" key="7">
    <source>
        <dbReference type="PIRSR" id="PIRSR004762-1"/>
    </source>
</evidence>
<dbReference type="PROSITE" id="PS51918">
    <property type="entry name" value="RADICAL_SAM"/>
    <property type="match status" value="1"/>
</dbReference>
<dbReference type="GO" id="GO:0051539">
    <property type="term" value="F:4 iron, 4 sulfur cluster binding"/>
    <property type="evidence" value="ECO:0007669"/>
    <property type="project" value="UniProtKB-KW"/>
</dbReference>
<keyword evidence="4 7" id="KW-0408">Iron</keyword>
<dbReference type="GO" id="GO:0044272">
    <property type="term" value="P:sulfur compound biosynthetic process"/>
    <property type="evidence" value="ECO:0007669"/>
    <property type="project" value="UniProtKB-ARBA"/>
</dbReference>
<dbReference type="SUPFAM" id="SSF102114">
    <property type="entry name" value="Radical SAM enzymes"/>
    <property type="match status" value="1"/>
</dbReference>
<feature type="binding site" evidence="8">
    <location>
        <position position="137"/>
    </location>
    <ligand>
        <name>(3R)-3-methyl-D-ornithine</name>
        <dbReference type="ChEBI" id="CHEBI:64642"/>
    </ligand>
</feature>
<keyword evidence="11" id="KW-1185">Reference proteome</keyword>
<evidence type="ECO:0000256" key="5">
    <source>
        <dbReference type="ARBA" id="ARBA00023014"/>
    </source>
</evidence>
<dbReference type="InterPro" id="IPR024021">
    <property type="entry name" value="FeFe-hyd_HydE_rSAM"/>
</dbReference>
<evidence type="ECO:0000256" key="3">
    <source>
        <dbReference type="ARBA" id="ARBA00022723"/>
    </source>
</evidence>
<feature type="binding site" evidence="8">
    <location>
        <position position="162"/>
    </location>
    <ligand>
        <name>S-adenosyl-L-methionine</name>
        <dbReference type="ChEBI" id="CHEBI:59789"/>
    </ligand>
</feature>
<dbReference type="AlphaFoldDB" id="A0A6V6XYT6"/>
<evidence type="ECO:0000259" key="9">
    <source>
        <dbReference type="PROSITE" id="PS51918"/>
    </source>
</evidence>
<dbReference type="InterPro" id="IPR010722">
    <property type="entry name" value="BATS_dom"/>
</dbReference>
<dbReference type="PANTHER" id="PTHR43726:SF1">
    <property type="entry name" value="BIOTIN SYNTHASE"/>
    <property type="match status" value="1"/>
</dbReference>
<evidence type="ECO:0000256" key="2">
    <source>
        <dbReference type="ARBA" id="ARBA00022691"/>
    </source>
</evidence>
<gene>
    <name evidence="10" type="ORF">PEPNEM18_00149</name>
</gene>
<dbReference type="InterPro" id="IPR034422">
    <property type="entry name" value="HydE/PylB-like"/>
</dbReference>
<evidence type="ECO:0000256" key="1">
    <source>
        <dbReference type="ARBA" id="ARBA00022485"/>
    </source>
</evidence>
<keyword evidence="2 7" id="KW-0949">S-adenosyl-L-methionine</keyword>
<feature type="binding site" evidence="7">
    <location>
        <position position="69"/>
    </location>
    <ligand>
        <name>[4Fe-4S] cluster</name>
        <dbReference type="ChEBI" id="CHEBI:49883"/>
        <note>4Fe-4S-S-AdoMet</note>
    </ligand>
</feature>